<feature type="domain" description="FAD/NAD(P)-binding" evidence="7">
    <location>
        <begin position="4"/>
        <end position="275"/>
    </location>
</feature>
<keyword evidence="9" id="KW-1185">Reference proteome</keyword>
<evidence type="ECO:0000256" key="1">
    <source>
        <dbReference type="ARBA" id="ARBA00001974"/>
    </source>
</evidence>
<dbReference type="GO" id="GO:0003955">
    <property type="term" value="F:NAD(P)H dehydrogenase (quinone) activity"/>
    <property type="evidence" value="ECO:0007669"/>
    <property type="project" value="TreeGrafter"/>
</dbReference>
<evidence type="ECO:0000256" key="2">
    <source>
        <dbReference type="ARBA" id="ARBA00005272"/>
    </source>
</evidence>
<protein>
    <submittedName>
        <fullName evidence="8">NADH dehydrogenase FAD-containing subunit</fullName>
    </submittedName>
</protein>
<evidence type="ECO:0000313" key="9">
    <source>
        <dbReference type="Proteomes" id="UP000578449"/>
    </source>
</evidence>
<dbReference type="InterPro" id="IPR051169">
    <property type="entry name" value="NADH-Q_oxidoreductase"/>
</dbReference>
<dbReference type="Gene3D" id="3.50.50.100">
    <property type="match status" value="1"/>
</dbReference>
<evidence type="ECO:0000256" key="5">
    <source>
        <dbReference type="ARBA" id="ARBA00023002"/>
    </source>
</evidence>
<comment type="caution">
    <text evidence="8">The sequence shown here is derived from an EMBL/GenBank/DDBJ whole genome shotgun (WGS) entry which is preliminary data.</text>
</comment>
<reference evidence="8 9" key="1">
    <citation type="submission" date="2020-08" db="EMBL/GenBank/DDBJ databases">
        <title>Genomic Encyclopedia of Type Strains, Phase IV (KMG-IV): sequencing the most valuable type-strain genomes for metagenomic binning, comparative biology and taxonomic classification.</title>
        <authorList>
            <person name="Goeker M."/>
        </authorList>
    </citation>
    <scope>NUCLEOTIDE SEQUENCE [LARGE SCALE GENOMIC DNA]</scope>
    <source>
        <strain evidence="8 9">DSM 45615</strain>
    </source>
</reference>
<evidence type="ECO:0000256" key="4">
    <source>
        <dbReference type="ARBA" id="ARBA00022827"/>
    </source>
</evidence>
<evidence type="ECO:0000259" key="7">
    <source>
        <dbReference type="Pfam" id="PF07992"/>
    </source>
</evidence>
<dbReference type="PRINTS" id="PR00368">
    <property type="entry name" value="FADPNR"/>
</dbReference>
<dbReference type="PANTHER" id="PTHR42913">
    <property type="entry name" value="APOPTOSIS-INDUCING FACTOR 1"/>
    <property type="match status" value="1"/>
</dbReference>
<dbReference type="GO" id="GO:0019646">
    <property type="term" value="P:aerobic electron transport chain"/>
    <property type="evidence" value="ECO:0007669"/>
    <property type="project" value="TreeGrafter"/>
</dbReference>
<comment type="cofactor">
    <cofactor evidence="1">
        <name>FAD</name>
        <dbReference type="ChEBI" id="CHEBI:57692"/>
    </cofactor>
</comment>
<feature type="region of interest" description="Disordered" evidence="6">
    <location>
        <begin position="380"/>
        <end position="404"/>
    </location>
</feature>
<gene>
    <name evidence="8" type="ORF">HNP84_005129</name>
</gene>
<dbReference type="PANTHER" id="PTHR42913:SF3">
    <property type="entry name" value="64 KDA MITOCHONDRIAL NADH DEHYDROGENASE (EUROFUNG)"/>
    <property type="match status" value="1"/>
</dbReference>
<keyword evidence="5" id="KW-0560">Oxidoreductase</keyword>
<evidence type="ECO:0000256" key="6">
    <source>
        <dbReference type="SAM" id="MobiDB-lite"/>
    </source>
</evidence>
<accession>A0A840PH73</accession>
<dbReference type="EMBL" id="JACHGN010000011">
    <property type="protein sequence ID" value="MBB5135385.1"/>
    <property type="molecule type" value="Genomic_DNA"/>
</dbReference>
<proteinExistence type="inferred from homology"/>
<dbReference type="PRINTS" id="PR00469">
    <property type="entry name" value="PNDRDTASEII"/>
</dbReference>
<dbReference type="SUPFAM" id="SSF51905">
    <property type="entry name" value="FAD/NAD(P)-binding domain"/>
    <property type="match status" value="1"/>
</dbReference>
<keyword evidence="4" id="KW-0274">FAD</keyword>
<sequence>MRTDVVVIGGGYAGVMAANRLRQREDVVVTLINSRPVFVDRVRLHQLVGGSHDAVADYGDVLGEGVRLVVDTVVRIDAAGRSVLLSSGSTIGYDYLIYAVGSAGAEPVVPGAAEFAHPIAGLEEARRLRSVLDAVPASAPIAVVGGGPTGIETAAELAEGGRNVTLVCGGVLGPYLHPKARRAVAKRLAKLGITVLEGAESKVVAVTADAVELADGRRSPSEVTIWTAGFAVPGLARDSGLTTDAAGRLLTDETLTSVDDDRVVGAGDAVSPSGRPLRMSGQVAFSLGAQAADTVLSRIAGSVPKPIDSGFAGQCLSLGRRAGVFQFARRDDIATSYYVSGRLGATLKEIACKAGFRHLTTEARRPGGYTWLKDDSRAARVRDGHHVTPAAQPGPLGVGRTPAP</sequence>
<dbReference type="RefSeq" id="WP_221336717.1">
    <property type="nucleotide sequence ID" value="NZ_BAABIX010000002.1"/>
</dbReference>
<dbReference type="Pfam" id="PF07992">
    <property type="entry name" value="Pyr_redox_2"/>
    <property type="match status" value="1"/>
</dbReference>
<organism evidence="8 9">
    <name type="scientific">Thermocatellispora tengchongensis</name>
    <dbReference type="NCBI Taxonomy" id="1073253"/>
    <lineage>
        <taxon>Bacteria</taxon>
        <taxon>Bacillati</taxon>
        <taxon>Actinomycetota</taxon>
        <taxon>Actinomycetes</taxon>
        <taxon>Streptosporangiales</taxon>
        <taxon>Streptosporangiaceae</taxon>
        <taxon>Thermocatellispora</taxon>
    </lineage>
</organism>
<dbReference type="InterPro" id="IPR023753">
    <property type="entry name" value="FAD/NAD-binding_dom"/>
</dbReference>
<comment type="similarity">
    <text evidence="2">Belongs to the NADH dehydrogenase family.</text>
</comment>
<evidence type="ECO:0000313" key="8">
    <source>
        <dbReference type="EMBL" id="MBB5135385.1"/>
    </source>
</evidence>
<name>A0A840PH73_9ACTN</name>
<dbReference type="AlphaFoldDB" id="A0A840PH73"/>
<keyword evidence="3" id="KW-0285">Flavoprotein</keyword>
<dbReference type="Proteomes" id="UP000578449">
    <property type="component" value="Unassembled WGS sequence"/>
</dbReference>
<dbReference type="InterPro" id="IPR036188">
    <property type="entry name" value="FAD/NAD-bd_sf"/>
</dbReference>
<evidence type="ECO:0000256" key="3">
    <source>
        <dbReference type="ARBA" id="ARBA00022630"/>
    </source>
</evidence>